<proteinExistence type="inferred from homology"/>
<name>A0A2T0FJS0_9ASCO</name>
<keyword evidence="3" id="KW-0812">Transmembrane</keyword>
<accession>A0A2T0FJS0</accession>
<feature type="transmembrane region" description="Helical" evidence="3">
    <location>
        <begin position="103"/>
        <end position="123"/>
    </location>
</feature>
<dbReference type="GO" id="GO:0016872">
    <property type="term" value="F:intramolecular lyase activity"/>
    <property type="evidence" value="ECO:0007669"/>
    <property type="project" value="InterPro"/>
</dbReference>
<keyword evidence="6" id="KW-1185">Reference proteome</keyword>
<comment type="caution">
    <text evidence="5">The sequence shown here is derived from an EMBL/GenBank/DDBJ whole genome shotgun (WGS) entry which is preliminary data.</text>
</comment>
<dbReference type="Proteomes" id="UP000238350">
    <property type="component" value="Unassembled WGS sequence"/>
</dbReference>
<evidence type="ECO:0000256" key="2">
    <source>
        <dbReference type="ARBA" id="ARBA00018755"/>
    </source>
</evidence>
<dbReference type="GeneID" id="36516612"/>
<dbReference type="InterPro" id="IPR016087">
    <property type="entry name" value="Chalcone_isomerase"/>
</dbReference>
<evidence type="ECO:0000313" key="5">
    <source>
        <dbReference type="EMBL" id="PRT55244.1"/>
    </source>
</evidence>
<evidence type="ECO:0000313" key="6">
    <source>
        <dbReference type="Proteomes" id="UP000238350"/>
    </source>
</evidence>
<keyword evidence="3" id="KW-1133">Transmembrane helix</keyword>
<feature type="domain" description="Chalcone isomerase" evidence="4">
    <location>
        <begin position="96"/>
        <end position="281"/>
    </location>
</feature>
<dbReference type="RefSeq" id="XP_024665189.1">
    <property type="nucleotide sequence ID" value="XM_024809421.1"/>
</dbReference>
<dbReference type="Pfam" id="PF16035">
    <property type="entry name" value="Chalcone_2"/>
    <property type="match status" value="1"/>
</dbReference>
<dbReference type="SUPFAM" id="SSF54626">
    <property type="entry name" value="Chalcone isomerase"/>
    <property type="match status" value="1"/>
</dbReference>
<evidence type="ECO:0000259" key="4">
    <source>
        <dbReference type="Pfam" id="PF16035"/>
    </source>
</evidence>
<dbReference type="EMBL" id="NDIQ01000021">
    <property type="protein sequence ID" value="PRT55244.1"/>
    <property type="molecule type" value="Genomic_DNA"/>
</dbReference>
<dbReference type="InterPro" id="IPR016088">
    <property type="entry name" value="Chalcone_isomerase_3-sand"/>
</dbReference>
<dbReference type="PANTHER" id="PTHR47284:SF3">
    <property type="entry name" value="FATTY-ACID-BINDING PROTEIN 2"/>
    <property type="match status" value="1"/>
</dbReference>
<feature type="transmembrane region" description="Helical" evidence="3">
    <location>
        <begin position="48"/>
        <end position="65"/>
    </location>
</feature>
<evidence type="ECO:0000256" key="3">
    <source>
        <dbReference type="SAM" id="Phobius"/>
    </source>
</evidence>
<keyword evidence="3" id="KW-0472">Membrane</keyword>
<sequence>MFRRALISFRAPVTRSLAQPAVLGGAMRAASRSYATYPAVKPKKSHPFRWGMIIGLAIGVGWAYVDRHGLELEQDDKIQPPTKCDPFPRKIDVRGEKYSVIGVGYRAVTFMSFHVYALGIYIAEKDVSKARKILDSIADLSGALADPESSPDVIGHLLDNGVRFAVRIVPVRNTDFLHIRDGLVRSVTGNPAFKALGNSEDVGQGLNELKQAFSRKRSIPKGDVITIAQVDDGKLYCEYALKASQSEPEELGLVAHPGVGRLLFLQYLSGKNPNSPTASKSSHDGLVSL</sequence>
<comment type="similarity">
    <text evidence="1">Belongs to the AIM18/AIM46 family.</text>
</comment>
<dbReference type="PANTHER" id="PTHR47284">
    <property type="entry name" value="FATTY-ACID-BINDING PROTEIN 2"/>
    <property type="match status" value="1"/>
</dbReference>
<dbReference type="InterPro" id="IPR036298">
    <property type="entry name" value="Chalcone_isomerase_sf"/>
</dbReference>
<evidence type="ECO:0000256" key="1">
    <source>
        <dbReference type="ARBA" id="ARBA00009111"/>
    </source>
</evidence>
<reference evidence="5 6" key="1">
    <citation type="submission" date="2017-04" db="EMBL/GenBank/DDBJ databases">
        <title>Genome sequencing of [Candida] sorbophila.</title>
        <authorList>
            <person name="Ahn J.O."/>
        </authorList>
    </citation>
    <scope>NUCLEOTIDE SEQUENCE [LARGE SCALE GENOMIC DNA]</scope>
    <source>
        <strain evidence="5 6">DS02</strain>
    </source>
</reference>
<organism evidence="5 6">
    <name type="scientific">Wickerhamiella sorbophila</name>
    <dbReference type="NCBI Taxonomy" id="45607"/>
    <lineage>
        <taxon>Eukaryota</taxon>
        <taxon>Fungi</taxon>
        <taxon>Dikarya</taxon>
        <taxon>Ascomycota</taxon>
        <taxon>Saccharomycotina</taxon>
        <taxon>Dipodascomycetes</taxon>
        <taxon>Dipodascales</taxon>
        <taxon>Trichomonascaceae</taxon>
        <taxon>Wickerhamiella</taxon>
    </lineage>
</organism>
<protein>
    <recommendedName>
        <fullName evidence="2">Altered inheritance of mitochondria protein 18, mitochondrial</fullName>
    </recommendedName>
</protein>
<gene>
    <name evidence="5" type="ORF">B9G98_02864</name>
</gene>
<dbReference type="Gene3D" id="3.50.70.10">
    <property type="match status" value="1"/>
</dbReference>
<dbReference type="AlphaFoldDB" id="A0A2T0FJS0"/>
<dbReference type="STRING" id="45607.A0A2T0FJS0"/>
<dbReference type="OrthoDB" id="18193at2759"/>